<sequence length="472" mass="50671">MPPPSLLSLLPAASISPRSHRAKHHNHRVPTASHLLCSQRAVSPAPLHASPASDNGSGGGSGTEDIYLLEKPYPSPSLEEEGDGEAEPEPAPVLSAEEALAPFLKFFQVKSSDAGEDASAAYAEKGVERDAEAAARRGGLSSGGRGVRYYDPKPGDFVAGVVVRSDGRTLDVDVGSGGEPALMLAKEAVPVSGEEFGYLACDVASERAGEFAAVGRVGVAVRQIGAGNGDEEPVGGRNGKEKGAPVVGVGTIVFAEVLGRTLGGRPLLSARRLFRRVAWHRVRQIKQLNVPIKVKIFEWNAGGLLSRIEGLRAFLPKPEMMTKPRNFKDLKNKAAMYLSEGTLLQGTVRKLFPYGAQIRIGDTNRGGLLHISNITHGELKSVSDVLQVGESVKALVIKSSTPDRIALSIKDLESEPGLFITNKEKVFLRLRRWPKDTGSRWQRRLDRARRKSPATLLFHLTTKLSPMLTGNG</sequence>
<comment type="caution">
    <text evidence="3">The sequence shown here is derived from an EMBL/GenBank/DDBJ whole genome shotgun (WGS) entry which is preliminary data.</text>
</comment>
<dbReference type="AlphaFoldDB" id="A0AAV5BT47"/>
<evidence type="ECO:0000313" key="4">
    <source>
        <dbReference type="Proteomes" id="UP001054889"/>
    </source>
</evidence>
<organism evidence="3 4">
    <name type="scientific">Eleusine coracana subsp. coracana</name>
    <dbReference type="NCBI Taxonomy" id="191504"/>
    <lineage>
        <taxon>Eukaryota</taxon>
        <taxon>Viridiplantae</taxon>
        <taxon>Streptophyta</taxon>
        <taxon>Embryophyta</taxon>
        <taxon>Tracheophyta</taxon>
        <taxon>Spermatophyta</taxon>
        <taxon>Magnoliopsida</taxon>
        <taxon>Liliopsida</taxon>
        <taxon>Poales</taxon>
        <taxon>Poaceae</taxon>
        <taxon>PACMAD clade</taxon>
        <taxon>Chloridoideae</taxon>
        <taxon>Cynodonteae</taxon>
        <taxon>Eleusininae</taxon>
        <taxon>Eleusine</taxon>
    </lineage>
</organism>
<dbReference type="GO" id="GO:0043489">
    <property type="term" value="P:RNA stabilization"/>
    <property type="evidence" value="ECO:0007669"/>
    <property type="project" value="TreeGrafter"/>
</dbReference>
<proteinExistence type="predicted"/>
<dbReference type="Gene3D" id="2.40.50.140">
    <property type="entry name" value="Nucleic acid-binding proteins"/>
    <property type="match status" value="1"/>
</dbReference>
<evidence type="ECO:0000313" key="3">
    <source>
        <dbReference type="EMBL" id="GJM89579.1"/>
    </source>
</evidence>
<dbReference type="PANTHER" id="PTHR15838">
    <property type="entry name" value="NUCLEOLAR PROTEIN OF 40 KDA"/>
    <property type="match status" value="1"/>
</dbReference>
<feature type="region of interest" description="Disordered" evidence="1">
    <location>
        <begin position="43"/>
        <end position="68"/>
    </location>
</feature>
<dbReference type="InterPro" id="IPR003029">
    <property type="entry name" value="S1_domain"/>
</dbReference>
<reference evidence="3" key="2">
    <citation type="submission" date="2021-12" db="EMBL/GenBank/DDBJ databases">
        <title>Resequencing data analysis of finger millet.</title>
        <authorList>
            <person name="Hatakeyama M."/>
            <person name="Aluri S."/>
            <person name="Balachadran M.T."/>
            <person name="Sivarajan S.R."/>
            <person name="Poveda L."/>
            <person name="Shimizu-Inatsugi R."/>
            <person name="Schlapbach R."/>
            <person name="Sreeman S.M."/>
            <person name="Shimizu K.K."/>
        </authorList>
    </citation>
    <scope>NUCLEOTIDE SEQUENCE</scope>
</reference>
<accession>A0AAV5BT47</accession>
<reference evidence="3" key="1">
    <citation type="journal article" date="2018" name="DNA Res.">
        <title>Multiple hybrid de novo genome assembly of finger millet, an orphan allotetraploid crop.</title>
        <authorList>
            <person name="Hatakeyama M."/>
            <person name="Aluri S."/>
            <person name="Balachadran M.T."/>
            <person name="Sivarajan S.R."/>
            <person name="Patrignani A."/>
            <person name="Gruter S."/>
            <person name="Poveda L."/>
            <person name="Shimizu-Inatsugi R."/>
            <person name="Baeten J."/>
            <person name="Francoijs K.J."/>
            <person name="Nataraja K.N."/>
            <person name="Reddy Y.A.N."/>
            <person name="Phadnis S."/>
            <person name="Ravikumar R.L."/>
            <person name="Schlapbach R."/>
            <person name="Sreeman S.M."/>
            <person name="Shimizu K.K."/>
        </authorList>
    </citation>
    <scope>NUCLEOTIDE SEQUENCE</scope>
</reference>
<dbReference type="SMART" id="SM00316">
    <property type="entry name" value="S1"/>
    <property type="match status" value="2"/>
</dbReference>
<dbReference type="SUPFAM" id="SSF50249">
    <property type="entry name" value="Nucleic acid-binding proteins"/>
    <property type="match status" value="1"/>
</dbReference>
<protein>
    <recommendedName>
        <fullName evidence="2">S1 motif domain-containing protein</fullName>
    </recommendedName>
</protein>
<dbReference type="EMBL" id="BQKI01000002">
    <property type="protein sequence ID" value="GJM89579.1"/>
    <property type="molecule type" value="Genomic_DNA"/>
</dbReference>
<evidence type="ECO:0000256" key="1">
    <source>
        <dbReference type="SAM" id="MobiDB-lite"/>
    </source>
</evidence>
<name>A0AAV5BT47_ELECO</name>
<dbReference type="GO" id="GO:0003723">
    <property type="term" value="F:RNA binding"/>
    <property type="evidence" value="ECO:0007669"/>
    <property type="project" value="TreeGrafter"/>
</dbReference>
<keyword evidence="4" id="KW-1185">Reference proteome</keyword>
<gene>
    <name evidence="3" type="primary">ga05784</name>
    <name evidence="3" type="ORF">PR202_ga05784</name>
</gene>
<dbReference type="PROSITE" id="PS50126">
    <property type="entry name" value="S1"/>
    <property type="match status" value="1"/>
</dbReference>
<dbReference type="Proteomes" id="UP001054889">
    <property type="component" value="Unassembled WGS sequence"/>
</dbReference>
<feature type="domain" description="S1 motif" evidence="2">
    <location>
        <begin position="341"/>
        <end position="410"/>
    </location>
</feature>
<dbReference type="InterPro" id="IPR012340">
    <property type="entry name" value="NA-bd_OB-fold"/>
</dbReference>
<dbReference type="PANTHER" id="PTHR15838:SF2">
    <property type="entry name" value="OS05G0535800 PROTEIN"/>
    <property type="match status" value="1"/>
</dbReference>
<dbReference type="Pfam" id="PF00575">
    <property type="entry name" value="S1"/>
    <property type="match status" value="1"/>
</dbReference>
<evidence type="ECO:0000259" key="2">
    <source>
        <dbReference type="PROSITE" id="PS50126"/>
    </source>
</evidence>